<dbReference type="Pfam" id="PF00498">
    <property type="entry name" value="FHA"/>
    <property type="match status" value="1"/>
</dbReference>
<dbReference type="SUPFAM" id="SSF49879">
    <property type="entry name" value="SMAD/FHA domain"/>
    <property type="match status" value="1"/>
</dbReference>
<keyword evidence="1" id="KW-0472">Membrane</keyword>
<feature type="domain" description="FHA" evidence="3">
    <location>
        <begin position="146"/>
        <end position="198"/>
    </location>
</feature>
<keyword evidence="5" id="KW-1185">Reference proteome</keyword>
<dbReference type="Gene3D" id="2.60.200.20">
    <property type="match status" value="1"/>
</dbReference>
<proteinExistence type="predicted"/>
<feature type="signal peptide" evidence="2">
    <location>
        <begin position="1"/>
        <end position="26"/>
    </location>
</feature>
<name>A0A6I3KMR5_9HYPH</name>
<dbReference type="EMBL" id="WMBQ01000002">
    <property type="protein sequence ID" value="MTD95106.1"/>
    <property type="molecule type" value="Genomic_DNA"/>
</dbReference>
<keyword evidence="2" id="KW-0732">Signal</keyword>
<dbReference type="CDD" id="cd00060">
    <property type="entry name" value="FHA"/>
    <property type="match status" value="1"/>
</dbReference>
<evidence type="ECO:0000256" key="1">
    <source>
        <dbReference type="SAM" id="Phobius"/>
    </source>
</evidence>
<dbReference type="InterPro" id="IPR000253">
    <property type="entry name" value="FHA_dom"/>
</dbReference>
<keyword evidence="1" id="KW-0812">Transmembrane</keyword>
<dbReference type="InterPro" id="IPR008984">
    <property type="entry name" value="SMAD_FHA_dom_sf"/>
</dbReference>
<dbReference type="AlphaFoldDB" id="A0A6I3KMR5"/>
<protein>
    <submittedName>
        <fullName evidence="4">FHA domain-containing protein</fullName>
    </submittedName>
</protein>
<evidence type="ECO:0000256" key="2">
    <source>
        <dbReference type="SAM" id="SignalP"/>
    </source>
</evidence>
<keyword evidence="1" id="KW-1133">Transmembrane helix</keyword>
<dbReference type="SMART" id="SM00240">
    <property type="entry name" value="FHA"/>
    <property type="match status" value="1"/>
</dbReference>
<accession>A0A6I3KMR5</accession>
<reference evidence="4 5" key="1">
    <citation type="submission" date="2019-11" db="EMBL/GenBank/DDBJ databases">
        <title>Identification of a novel strain.</title>
        <authorList>
            <person name="Xu Q."/>
            <person name="Wang G."/>
        </authorList>
    </citation>
    <scope>NUCLEOTIDE SEQUENCE [LARGE SCALE GENOMIC DNA]</scope>
    <source>
        <strain evidence="5">xq</strain>
    </source>
</reference>
<feature type="transmembrane region" description="Helical" evidence="1">
    <location>
        <begin position="68"/>
        <end position="89"/>
    </location>
</feature>
<evidence type="ECO:0000313" key="5">
    <source>
        <dbReference type="Proteomes" id="UP000440694"/>
    </source>
</evidence>
<comment type="caution">
    <text evidence="4">The sequence shown here is derived from an EMBL/GenBank/DDBJ whole genome shotgun (WGS) entry which is preliminary data.</text>
</comment>
<organism evidence="4 5">
    <name type="scientific">Hyphomicrobium album</name>
    <dbReference type="NCBI Taxonomy" id="2665159"/>
    <lineage>
        <taxon>Bacteria</taxon>
        <taxon>Pseudomonadati</taxon>
        <taxon>Pseudomonadota</taxon>
        <taxon>Alphaproteobacteria</taxon>
        <taxon>Hyphomicrobiales</taxon>
        <taxon>Hyphomicrobiaceae</taxon>
        <taxon>Hyphomicrobium</taxon>
    </lineage>
</organism>
<dbReference type="Proteomes" id="UP000440694">
    <property type="component" value="Unassembled WGS sequence"/>
</dbReference>
<evidence type="ECO:0000259" key="3">
    <source>
        <dbReference type="PROSITE" id="PS50006"/>
    </source>
</evidence>
<gene>
    <name evidence="4" type="ORF">GIW81_12265</name>
</gene>
<feature type="chain" id="PRO_5026110708" evidence="2">
    <location>
        <begin position="27"/>
        <end position="223"/>
    </location>
</feature>
<evidence type="ECO:0000313" key="4">
    <source>
        <dbReference type="EMBL" id="MTD95106.1"/>
    </source>
</evidence>
<dbReference type="PROSITE" id="PS50006">
    <property type="entry name" value="FHA_DOMAIN"/>
    <property type="match status" value="1"/>
</dbReference>
<dbReference type="RefSeq" id="WP_154739682.1">
    <property type="nucleotide sequence ID" value="NZ_WMBQ01000002.1"/>
</dbReference>
<sequence>MRSPWSPLMKPSIAAAAISQTHVAAAAPTSEPGRAVLISDLVTLATPAADTWLQLNAWLGDSYTRAPALMLVLAALMALPPLAFAGFMLRRQSRRSPDATVRLARSARRTEGTARNVTARTELSSWPTEAWVEIGGHRYVIGRTMLRIGREADNDVCLMQKTVHRYHAVIRRSTDGEVVITDLSGADGNGVMVNGKRVGERSLKSGDVIGIGEVALKFDARPI</sequence>